<organism evidence="10 11">
    <name type="scientific">Enhygromyxa salina</name>
    <dbReference type="NCBI Taxonomy" id="215803"/>
    <lineage>
        <taxon>Bacteria</taxon>
        <taxon>Pseudomonadati</taxon>
        <taxon>Myxococcota</taxon>
        <taxon>Polyangia</taxon>
        <taxon>Nannocystales</taxon>
        <taxon>Nannocystaceae</taxon>
        <taxon>Enhygromyxa</taxon>
    </lineage>
</organism>
<comment type="caution">
    <text evidence="10">The sequence shown here is derived from an EMBL/GenBank/DDBJ whole genome shotgun (WGS) entry which is preliminary data.</text>
</comment>
<protein>
    <recommendedName>
        <fullName evidence="12">Glycosyltransferase RgtA/B/C/D-like domain-containing protein</fullName>
    </recommendedName>
</protein>
<reference evidence="10 11" key="1">
    <citation type="submission" date="2018-03" db="EMBL/GenBank/DDBJ databases">
        <title>Draft Genome Sequences of the Obligatory Marine Myxobacteria Enhygromyxa salina SWB007.</title>
        <authorList>
            <person name="Poehlein A."/>
            <person name="Moghaddam J.A."/>
            <person name="Harms H."/>
            <person name="Alanjari M."/>
            <person name="Koenig G.M."/>
            <person name="Daniel R."/>
            <person name="Schaeberle T.F."/>
        </authorList>
    </citation>
    <scope>NUCLEOTIDE SEQUENCE [LARGE SCALE GENOMIC DNA]</scope>
    <source>
        <strain evidence="10 11">SWB007</strain>
    </source>
</reference>
<feature type="transmembrane region" description="Helical" evidence="9">
    <location>
        <begin position="394"/>
        <end position="417"/>
    </location>
</feature>
<feature type="transmembrane region" description="Helical" evidence="9">
    <location>
        <begin position="257"/>
        <end position="276"/>
    </location>
</feature>
<evidence type="ECO:0000256" key="8">
    <source>
        <dbReference type="SAM" id="MobiDB-lite"/>
    </source>
</evidence>
<proteinExistence type="predicted"/>
<dbReference type="PANTHER" id="PTHR33908">
    <property type="entry name" value="MANNOSYLTRANSFERASE YKCB-RELATED"/>
    <property type="match status" value="1"/>
</dbReference>
<feature type="transmembrane region" description="Helical" evidence="9">
    <location>
        <begin position="318"/>
        <end position="343"/>
    </location>
</feature>
<keyword evidence="3" id="KW-0328">Glycosyltransferase</keyword>
<feature type="transmembrane region" description="Helical" evidence="9">
    <location>
        <begin position="114"/>
        <end position="134"/>
    </location>
</feature>
<evidence type="ECO:0008006" key="12">
    <source>
        <dbReference type="Google" id="ProtNLM"/>
    </source>
</evidence>
<keyword evidence="7 9" id="KW-0472">Membrane</keyword>
<sequence>MHTPGVPDQTSEREATRRAPSRRAWLVLLGLLLGFSLLRVWKLELDPPLSVVRGYSGQAHFRDEAAKAHEARNMAKWEQWSLSPVDEYGFWRAQSPAWVWGECLWFRQFGVGLAQARAFVVVQSIVALALLMWLALVRHGLPSAIATGLLLGLNWAYLVYSRLALMEGALICWLLVATVGLSQLERRPEQAGRWSMFAVFAMLVACTIKQTGLLLVPAFAIALTLLGLRAAAVVGGLRDPDARWQDRLKARLRTREAKVTLIAVATLALALALLVLRPEYQQRLAFNAVHFTAAYEQSVWQRAVATLVRGFFSMRLQLMFMLLAPVILWLATLELVRVVILAWKTRRARKRGEVVAPTPSSAGLDAPADAIDLWMLAWAIFALLANLASPHRAIRFQLVLLPPAAWLAGAMIGRAWLHSWPTPRWGRAVRVGLVWIALLGTSLTAMRFVGWMRDGEASAAWIGEDLRALIGDSEAVVVGEFAAQAAFETDYRHFYVRPNQFNFRPEILYQLGITHLVVAGDDDFVEELMQDQVPEMLVARRKLGHVVFRQRQLDVWELATPERRAEYQAWDDERREREKVERLAQRQRKARERRTHEAARKRQERRDAMCVPDELIERAEEPMTPVPAAVEPRAQVMPARARPGSN</sequence>
<evidence type="ECO:0000256" key="7">
    <source>
        <dbReference type="ARBA" id="ARBA00023136"/>
    </source>
</evidence>
<dbReference type="InterPro" id="IPR050297">
    <property type="entry name" value="LipidA_mod_glycosyltrf_83"/>
</dbReference>
<feature type="transmembrane region" description="Helical" evidence="9">
    <location>
        <begin position="23"/>
        <end position="41"/>
    </location>
</feature>
<feature type="region of interest" description="Disordered" evidence="8">
    <location>
        <begin position="586"/>
        <end position="611"/>
    </location>
</feature>
<evidence type="ECO:0000256" key="2">
    <source>
        <dbReference type="ARBA" id="ARBA00022475"/>
    </source>
</evidence>
<evidence type="ECO:0000256" key="3">
    <source>
        <dbReference type="ARBA" id="ARBA00022676"/>
    </source>
</evidence>
<gene>
    <name evidence="10" type="ORF">ENSA7_12280</name>
</gene>
<evidence type="ECO:0000256" key="9">
    <source>
        <dbReference type="SAM" id="Phobius"/>
    </source>
</evidence>
<feature type="transmembrane region" description="Helical" evidence="9">
    <location>
        <begin position="194"/>
        <end position="212"/>
    </location>
</feature>
<dbReference type="AlphaFoldDB" id="A0A2S9YVV6"/>
<feature type="transmembrane region" description="Helical" evidence="9">
    <location>
        <begin position="429"/>
        <end position="449"/>
    </location>
</feature>
<keyword evidence="5 9" id="KW-0812">Transmembrane</keyword>
<name>A0A2S9YVV6_9BACT</name>
<dbReference type="GO" id="GO:0005886">
    <property type="term" value="C:plasma membrane"/>
    <property type="evidence" value="ECO:0007669"/>
    <property type="project" value="UniProtKB-SubCell"/>
</dbReference>
<keyword evidence="6 9" id="KW-1133">Transmembrane helix</keyword>
<dbReference type="Proteomes" id="UP000238823">
    <property type="component" value="Unassembled WGS sequence"/>
</dbReference>
<dbReference type="GO" id="GO:0016763">
    <property type="term" value="F:pentosyltransferase activity"/>
    <property type="evidence" value="ECO:0007669"/>
    <property type="project" value="TreeGrafter"/>
</dbReference>
<feature type="transmembrane region" description="Helical" evidence="9">
    <location>
        <begin position="164"/>
        <end position="182"/>
    </location>
</feature>
<evidence type="ECO:0000256" key="6">
    <source>
        <dbReference type="ARBA" id="ARBA00022989"/>
    </source>
</evidence>
<keyword evidence="2" id="KW-1003">Cell membrane</keyword>
<feature type="transmembrane region" description="Helical" evidence="9">
    <location>
        <begin position="141"/>
        <end position="158"/>
    </location>
</feature>
<keyword evidence="4" id="KW-0808">Transferase</keyword>
<dbReference type="GO" id="GO:0009103">
    <property type="term" value="P:lipopolysaccharide biosynthetic process"/>
    <property type="evidence" value="ECO:0007669"/>
    <property type="project" value="UniProtKB-ARBA"/>
</dbReference>
<dbReference type="PANTHER" id="PTHR33908:SF11">
    <property type="entry name" value="MEMBRANE PROTEIN"/>
    <property type="match status" value="1"/>
</dbReference>
<evidence type="ECO:0000256" key="5">
    <source>
        <dbReference type="ARBA" id="ARBA00022692"/>
    </source>
</evidence>
<evidence type="ECO:0000313" key="10">
    <source>
        <dbReference type="EMBL" id="PRQ09238.1"/>
    </source>
</evidence>
<dbReference type="EMBL" id="PVNL01000030">
    <property type="protein sequence ID" value="PRQ09238.1"/>
    <property type="molecule type" value="Genomic_DNA"/>
</dbReference>
<accession>A0A2S9YVV6</accession>
<feature type="compositionally biased region" description="Basic and acidic residues" evidence="8">
    <location>
        <begin position="594"/>
        <end position="608"/>
    </location>
</feature>
<evidence type="ECO:0000256" key="4">
    <source>
        <dbReference type="ARBA" id="ARBA00022679"/>
    </source>
</evidence>
<evidence type="ECO:0000256" key="1">
    <source>
        <dbReference type="ARBA" id="ARBA00004651"/>
    </source>
</evidence>
<comment type="subcellular location">
    <subcellularLocation>
        <location evidence="1">Cell membrane</location>
        <topology evidence="1">Multi-pass membrane protein</topology>
    </subcellularLocation>
</comment>
<evidence type="ECO:0000313" key="11">
    <source>
        <dbReference type="Proteomes" id="UP000238823"/>
    </source>
</evidence>
<feature type="transmembrane region" description="Helical" evidence="9">
    <location>
        <begin position="218"/>
        <end position="237"/>
    </location>
</feature>